<dbReference type="GO" id="GO:0006508">
    <property type="term" value="P:proteolysis"/>
    <property type="evidence" value="ECO:0007669"/>
    <property type="project" value="InterPro"/>
</dbReference>
<proteinExistence type="predicted"/>
<protein>
    <submittedName>
        <fullName evidence="3">Astacin domain-containing protein</fullName>
    </submittedName>
</protein>
<evidence type="ECO:0000313" key="3">
    <source>
        <dbReference type="WBParaSite" id="SVE_0658300.2"/>
    </source>
</evidence>
<evidence type="ECO:0000313" key="2">
    <source>
        <dbReference type="Proteomes" id="UP000035680"/>
    </source>
</evidence>
<keyword evidence="1" id="KW-0472">Membrane</keyword>
<accession>A0A0K0FCL8</accession>
<dbReference type="AlphaFoldDB" id="A0A0K0FCL8"/>
<reference evidence="3" key="2">
    <citation type="submission" date="2015-08" db="UniProtKB">
        <authorList>
            <consortium name="WormBaseParasite"/>
        </authorList>
    </citation>
    <scope>IDENTIFICATION</scope>
</reference>
<dbReference type="Gene3D" id="3.40.390.10">
    <property type="entry name" value="Collagenase (Catalytic Domain)"/>
    <property type="match status" value="1"/>
</dbReference>
<dbReference type="SUPFAM" id="SSF55486">
    <property type="entry name" value="Metalloproteases ('zincins'), catalytic domain"/>
    <property type="match status" value="1"/>
</dbReference>
<dbReference type="GO" id="GO:0004222">
    <property type="term" value="F:metalloendopeptidase activity"/>
    <property type="evidence" value="ECO:0007669"/>
    <property type="project" value="InterPro"/>
</dbReference>
<organism evidence="2 3">
    <name type="scientific">Strongyloides venezuelensis</name>
    <name type="common">Threadworm</name>
    <dbReference type="NCBI Taxonomy" id="75913"/>
    <lineage>
        <taxon>Eukaryota</taxon>
        <taxon>Metazoa</taxon>
        <taxon>Ecdysozoa</taxon>
        <taxon>Nematoda</taxon>
        <taxon>Chromadorea</taxon>
        <taxon>Rhabditida</taxon>
        <taxon>Tylenchina</taxon>
        <taxon>Panagrolaimomorpha</taxon>
        <taxon>Strongyloidoidea</taxon>
        <taxon>Strongyloididae</taxon>
        <taxon>Strongyloides</taxon>
    </lineage>
</organism>
<evidence type="ECO:0000256" key="1">
    <source>
        <dbReference type="SAM" id="Phobius"/>
    </source>
</evidence>
<dbReference type="WBParaSite" id="SVE_0658300.2">
    <property type="protein sequence ID" value="SVE_0658300.2"/>
    <property type="gene ID" value="SVE_0658300"/>
</dbReference>
<reference evidence="2" key="1">
    <citation type="submission" date="2014-07" db="EMBL/GenBank/DDBJ databases">
        <authorList>
            <person name="Martin A.A"/>
            <person name="De Silva N."/>
        </authorList>
    </citation>
    <scope>NUCLEOTIDE SEQUENCE</scope>
</reference>
<name>A0A0K0FCL8_STRVS</name>
<keyword evidence="1" id="KW-0812">Transmembrane</keyword>
<dbReference type="Proteomes" id="UP000035680">
    <property type="component" value="Unassembled WGS sequence"/>
</dbReference>
<keyword evidence="1" id="KW-1133">Transmembrane helix</keyword>
<sequence>MKIIYTLIYLFFQIFLCVFSIPYLPQTYPSEQNDNKKSFRTANQVIFLGPNINTNEKEIILSAFRQIERRTCLRFNVLEFKKLPRHGMPNSHKSFGVIMKSNRFYGYIDREISKYQLKSTIYLSNRGLHHSNKNTARGIIMDQILKYMGLKEEYLRPDAPSYIKEFRPYPKKREVQFSDEQLDWPYDPESVTMPFDSPRYMKPTIYCPGRIQKSFGAGQREGLLTIWDAVKINSMYCPNRIVNVDRRRGPCVVARKNISMSNVRQNEFTMHKYRTNI</sequence>
<dbReference type="InterPro" id="IPR024079">
    <property type="entry name" value="MetalloPept_cat_dom_sf"/>
</dbReference>
<keyword evidence="2" id="KW-1185">Reference proteome</keyword>
<feature type="transmembrane region" description="Helical" evidence="1">
    <location>
        <begin position="7"/>
        <end position="25"/>
    </location>
</feature>